<accession>A0A444Z3B5</accession>
<comment type="caution">
    <text evidence="1">The sequence shown here is derived from an EMBL/GenBank/DDBJ whole genome shotgun (WGS) entry which is preliminary data.</text>
</comment>
<protein>
    <submittedName>
        <fullName evidence="1">Uncharacterized protein</fullName>
    </submittedName>
</protein>
<evidence type="ECO:0000313" key="2">
    <source>
        <dbReference type="Proteomes" id="UP000289738"/>
    </source>
</evidence>
<dbReference type="Pfam" id="PF00297">
    <property type="entry name" value="Ribosomal_L3"/>
    <property type="match status" value="1"/>
</dbReference>
<organism evidence="1 2">
    <name type="scientific">Arachis hypogaea</name>
    <name type="common">Peanut</name>
    <dbReference type="NCBI Taxonomy" id="3818"/>
    <lineage>
        <taxon>Eukaryota</taxon>
        <taxon>Viridiplantae</taxon>
        <taxon>Streptophyta</taxon>
        <taxon>Embryophyta</taxon>
        <taxon>Tracheophyta</taxon>
        <taxon>Spermatophyta</taxon>
        <taxon>Magnoliopsida</taxon>
        <taxon>eudicotyledons</taxon>
        <taxon>Gunneridae</taxon>
        <taxon>Pentapetalae</taxon>
        <taxon>rosids</taxon>
        <taxon>fabids</taxon>
        <taxon>Fabales</taxon>
        <taxon>Fabaceae</taxon>
        <taxon>Papilionoideae</taxon>
        <taxon>50 kb inversion clade</taxon>
        <taxon>dalbergioids sensu lato</taxon>
        <taxon>Dalbergieae</taxon>
        <taxon>Pterocarpus clade</taxon>
        <taxon>Arachis</taxon>
    </lineage>
</organism>
<dbReference type="GO" id="GO:0006412">
    <property type="term" value="P:translation"/>
    <property type="evidence" value="ECO:0007669"/>
    <property type="project" value="InterPro"/>
</dbReference>
<evidence type="ECO:0000313" key="1">
    <source>
        <dbReference type="EMBL" id="RYR08681.1"/>
    </source>
</evidence>
<dbReference type="STRING" id="3818.A0A444Z3B5"/>
<dbReference type="EMBL" id="SDMP01000015">
    <property type="protein sequence ID" value="RYR08681.1"/>
    <property type="molecule type" value="Genomic_DNA"/>
</dbReference>
<dbReference type="InterPro" id="IPR000597">
    <property type="entry name" value="Ribosomal_uL3"/>
</dbReference>
<dbReference type="Gene3D" id="4.10.960.10">
    <property type="entry name" value="Ribosomal protein L3, domain 3"/>
    <property type="match status" value="1"/>
</dbReference>
<reference evidence="1 2" key="1">
    <citation type="submission" date="2019-01" db="EMBL/GenBank/DDBJ databases">
        <title>Sequencing of cultivated peanut Arachis hypogaea provides insights into genome evolution and oil improvement.</title>
        <authorList>
            <person name="Chen X."/>
        </authorList>
    </citation>
    <scope>NUCLEOTIDE SEQUENCE [LARGE SCALE GENOMIC DNA]</scope>
    <source>
        <strain evidence="2">cv. Fuhuasheng</strain>
        <tissue evidence="1">Leaves</tissue>
    </source>
</reference>
<keyword evidence="2" id="KW-1185">Reference proteome</keyword>
<name>A0A444Z3B5_ARAHY</name>
<dbReference type="AlphaFoldDB" id="A0A444Z3B5"/>
<dbReference type="InterPro" id="IPR044892">
    <property type="entry name" value="Ribosomal_L3_dom_3_arc_sf"/>
</dbReference>
<dbReference type="GO" id="GO:0003735">
    <property type="term" value="F:structural constituent of ribosome"/>
    <property type="evidence" value="ECO:0007669"/>
    <property type="project" value="InterPro"/>
</dbReference>
<dbReference type="GO" id="GO:0005840">
    <property type="term" value="C:ribosome"/>
    <property type="evidence" value="ECO:0007669"/>
    <property type="project" value="InterPro"/>
</dbReference>
<sequence length="156" mass="16869">MSHRKFDHPRHGSLGFLPRMAASRHHGKAPVPTPLAGWMSNPTTVAHAAVSGGATIGLGTTTGLGAPSIPGASEETLMLAEPMAGSCAYSYEFGLYSTDQEALKKILVVAHDKSQKKVDKAIEDIQKDEGRDTKRRKASMCTHSLFLFPHMSELWI</sequence>
<proteinExistence type="predicted"/>
<gene>
    <name evidence="1" type="ORF">Ahy_B05g076489</name>
</gene>
<dbReference type="Proteomes" id="UP000289738">
    <property type="component" value="Chromosome B05"/>
</dbReference>